<comment type="similarity">
    <text evidence="6">Belongs to the ABC-4 integral membrane protein family.</text>
</comment>
<protein>
    <submittedName>
        <fullName evidence="9">ABC transport system permease protein</fullName>
    </submittedName>
</protein>
<feature type="transmembrane region" description="Helical" evidence="7">
    <location>
        <begin position="347"/>
        <end position="376"/>
    </location>
</feature>
<organism evidence="9 10">
    <name type="scientific">Kineosporia succinea</name>
    <dbReference type="NCBI Taxonomy" id="84632"/>
    <lineage>
        <taxon>Bacteria</taxon>
        <taxon>Bacillati</taxon>
        <taxon>Actinomycetota</taxon>
        <taxon>Actinomycetes</taxon>
        <taxon>Kineosporiales</taxon>
        <taxon>Kineosporiaceae</taxon>
        <taxon>Kineosporia</taxon>
    </lineage>
</organism>
<dbReference type="EMBL" id="JAUSQZ010000001">
    <property type="protein sequence ID" value="MDP9826633.1"/>
    <property type="molecule type" value="Genomic_DNA"/>
</dbReference>
<evidence type="ECO:0000256" key="3">
    <source>
        <dbReference type="ARBA" id="ARBA00022692"/>
    </source>
</evidence>
<comment type="subcellular location">
    <subcellularLocation>
        <location evidence="1">Cell membrane</location>
        <topology evidence="1">Multi-pass membrane protein</topology>
    </subcellularLocation>
</comment>
<evidence type="ECO:0000256" key="7">
    <source>
        <dbReference type="SAM" id="Phobius"/>
    </source>
</evidence>
<feature type="transmembrane region" description="Helical" evidence="7">
    <location>
        <begin position="396"/>
        <end position="413"/>
    </location>
</feature>
<feature type="transmembrane region" description="Helical" evidence="7">
    <location>
        <begin position="440"/>
        <end position="459"/>
    </location>
</feature>
<keyword evidence="5 7" id="KW-0472">Membrane</keyword>
<gene>
    <name evidence="9" type="ORF">J2S57_002382</name>
</gene>
<dbReference type="PANTHER" id="PTHR30572:SF4">
    <property type="entry name" value="ABC TRANSPORTER PERMEASE YTRF"/>
    <property type="match status" value="1"/>
</dbReference>
<feature type="domain" description="ABC3 transporter permease C-terminal" evidence="8">
    <location>
        <begin position="786"/>
        <end position="899"/>
    </location>
</feature>
<accession>A0ABT9P1T6</accession>
<proteinExistence type="inferred from homology"/>
<feature type="transmembrane region" description="Helical" evidence="7">
    <location>
        <begin position="515"/>
        <end position="537"/>
    </location>
</feature>
<keyword evidence="4 7" id="KW-1133">Transmembrane helix</keyword>
<feature type="domain" description="ABC3 transporter permease C-terminal" evidence="8">
    <location>
        <begin position="304"/>
        <end position="422"/>
    </location>
</feature>
<keyword evidence="2" id="KW-1003">Cell membrane</keyword>
<evidence type="ECO:0000259" key="8">
    <source>
        <dbReference type="Pfam" id="PF02687"/>
    </source>
</evidence>
<sequence>MTGWFPAGRVALRLARRDVWRNRGRSALVALMIALPVLGMSAVSVIARSDELDPQDHVRVALGEKAQALVYYGDGEPISQRPDDPLDNTAVSRDEGELTRAEFLGRARRIVSDRDVLITDDRHWGSRSIRRDGRLIDARMRELDYDTPGLGGLIEQREGRAPQADGEVVATGTLVRDSGVRVGDVLTYRPPGSGADIVLTVVGIVGGYDVADSSELIGRTGGIFPADLRDATTGPFFEQWDDRTLLVTGPDPVTWDQVLDLNQLGSTVLSRAVVENPPPSSQVPHEDDLADDYTDRSGVGIVAVVVGLVLLQIALLAGPAIAVGARRNQRSLALLAATGAQARHLRAVLLATNGLIGLVSSLVAAGLGVAVGRLAIAGLRSREWTLVRTDVHLSDLAVLVVAGAGTAVAASLVPARQAARMDVVAALTGRRGYAPPKLRVSAAAFGVAVAGVVVALVAAAGESAFLAVAGLATAEVGLVAASGTLIALAARSAVRMPFAVRFALRDAARQRARTAPAVAAVLAAVAGGSTGLVFLAAQNHHDDLIYRASSVPGGVWAMADTADGQGQPAAEAAEAEATLRRELPIDSAAAFFRLTYSGDVFLRPTRSPGARCPDDQTEGMGTYNGMGEVCSFRTDSKFLAPYGEVLFDDGTALRVVTGGLAEADYQALAEGFAVTTSPELIWPDGTVHVEVERMSADDPDAEIPVVRLKAVEAQGAGSLAGVVYPIGAAKALGVEAVRGGVVATTSRMPTSEEEAAAEKELKETLGMYVTVERGYTNDLAVGLVALLIASSVVSLIGTFTAVGLAAAESRADVSTLAAVGAGPGVRRRLAAAQSGVIATLGTVLGVFSGVVGGWVLVLVQQDNEFPGETRSYWELVLPWELLLTVGVGIPLLAGLIAFAGTRSRLPLARRIGQ</sequence>
<dbReference type="Pfam" id="PF02687">
    <property type="entry name" value="FtsX"/>
    <property type="match status" value="2"/>
</dbReference>
<dbReference type="Proteomes" id="UP001235712">
    <property type="component" value="Unassembled WGS sequence"/>
</dbReference>
<feature type="transmembrane region" description="Helical" evidence="7">
    <location>
        <begin position="879"/>
        <end position="900"/>
    </location>
</feature>
<feature type="transmembrane region" description="Helical" evidence="7">
    <location>
        <begin position="836"/>
        <end position="859"/>
    </location>
</feature>
<evidence type="ECO:0000256" key="4">
    <source>
        <dbReference type="ARBA" id="ARBA00022989"/>
    </source>
</evidence>
<name>A0ABT9P1T6_9ACTN</name>
<dbReference type="InterPro" id="IPR050250">
    <property type="entry name" value="Macrolide_Exporter_MacB"/>
</dbReference>
<dbReference type="InterPro" id="IPR003838">
    <property type="entry name" value="ABC3_permease_C"/>
</dbReference>
<evidence type="ECO:0000256" key="1">
    <source>
        <dbReference type="ARBA" id="ARBA00004651"/>
    </source>
</evidence>
<keyword evidence="10" id="KW-1185">Reference proteome</keyword>
<evidence type="ECO:0000256" key="6">
    <source>
        <dbReference type="ARBA" id="ARBA00038076"/>
    </source>
</evidence>
<reference evidence="9 10" key="1">
    <citation type="submission" date="2023-07" db="EMBL/GenBank/DDBJ databases">
        <title>Sequencing the genomes of 1000 actinobacteria strains.</title>
        <authorList>
            <person name="Klenk H.-P."/>
        </authorList>
    </citation>
    <scope>NUCLEOTIDE SEQUENCE [LARGE SCALE GENOMIC DNA]</scope>
    <source>
        <strain evidence="9 10">DSM 44388</strain>
    </source>
</reference>
<comment type="caution">
    <text evidence="9">The sequence shown here is derived from an EMBL/GenBank/DDBJ whole genome shotgun (WGS) entry which is preliminary data.</text>
</comment>
<evidence type="ECO:0000256" key="5">
    <source>
        <dbReference type="ARBA" id="ARBA00023136"/>
    </source>
</evidence>
<dbReference type="PANTHER" id="PTHR30572">
    <property type="entry name" value="MEMBRANE COMPONENT OF TRANSPORTER-RELATED"/>
    <property type="match status" value="1"/>
</dbReference>
<dbReference type="RefSeq" id="WP_307241634.1">
    <property type="nucleotide sequence ID" value="NZ_JAUSQZ010000001.1"/>
</dbReference>
<feature type="transmembrane region" description="Helical" evidence="7">
    <location>
        <begin position="299"/>
        <end position="326"/>
    </location>
</feature>
<evidence type="ECO:0000313" key="9">
    <source>
        <dbReference type="EMBL" id="MDP9826633.1"/>
    </source>
</evidence>
<evidence type="ECO:0000313" key="10">
    <source>
        <dbReference type="Proteomes" id="UP001235712"/>
    </source>
</evidence>
<feature type="transmembrane region" description="Helical" evidence="7">
    <location>
        <begin position="779"/>
        <end position="806"/>
    </location>
</feature>
<evidence type="ECO:0000256" key="2">
    <source>
        <dbReference type="ARBA" id="ARBA00022475"/>
    </source>
</evidence>
<keyword evidence="3 7" id="KW-0812">Transmembrane</keyword>
<feature type="transmembrane region" description="Helical" evidence="7">
    <location>
        <begin position="465"/>
        <end position="494"/>
    </location>
</feature>